<feature type="compositionally biased region" description="Acidic residues" evidence="9">
    <location>
        <begin position="293"/>
        <end position="302"/>
    </location>
</feature>
<evidence type="ECO:0000313" key="12">
    <source>
        <dbReference type="EMBL" id="PTG11963.1"/>
    </source>
</evidence>
<evidence type="ECO:0000256" key="7">
    <source>
        <dbReference type="ARBA" id="ARBA00022989"/>
    </source>
</evidence>
<feature type="transmembrane region" description="Helical" evidence="10">
    <location>
        <begin position="183"/>
        <end position="202"/>
    </location>
</feature>
<evidence type="ECO:0000256" key="9">
    <source>
        <dbReference type="SAM" id="MobiDB-lite"/>
    </source>
</evidence>
<name>A0AAE5SXP9_STACR</name>
<dbReference type="InterPro" id="IPR050303">
    <property type="entry name" value="GatZ_KbaZ_carbometab"/>
</dbReference>
<accession>A0AAE5SXP9</accession>
<feature type="transmembrane region" description="Helical" evidence="10">
    <location>
        <begin position="209"/>
        <end position="226"/>
    </location>
</feature>
<keyword evidence="15" id="KW-1185">Reference proteome</keyword>
<evidence type="ECO:0000313" key="11">
    <source>
        <dbReference type="EMBL" id="MDQ7175715.1"/>
    </source>
</evidence>
<keyword evidence="3" id="KW-1003">Cell membrane</keyword>
<evidence type="ECO:0000313" key="17">
    <source>
        <dbReference type="Proteomes" id="UP000242704"/>
    </source>
</evidence>
<dbReference type="EMBL" id="PZCM01000015">
    <property type="protein sequence ID" value="PTG25990.1"/>
    <property type="molecule type" value="Genomic_DNA"/>
</dbReference>
<keyword evidence="4 12" id="KW-0762">Sugar transport</keyword>
<evidence type="ECO:0000256" key="8">
    <source>
        <dbReference type="ARBA" id="ARBA00023136"/>
    </source>
</evidence>
<keyword evidence="2" id="KW-0813">Transport</keyword>
<dbReference type="PANTHER" id="PTHR32502:SF28">
    <property type="entry name" value="PHOSPHOTRANSFERASE SYSTEM SUGAR-SPECIFIC EIIC COMPONENT"/>
    <property type="match status" value="1"/>
</dbReference>
<feature type="compositionally biased region" description="Low complexity" evidence="9">
    <location>
        <begin position="280"/>
        <end position="290"/>
    </location>
</feature>
<dbReference type="AlphaFoldDB" id="A0AAE5SXP9"/>
<feature type="transmembrane region" description="Helical" evidence="10">
    <location>
        <begin position="140"/>
        <end position="163"/>
    </location>
</feature>
<keyword evidence="5" id="KW-0598">Phosphotransferase system</keyword>
<dbReference type="RefSeq" id="WP_037576393.1">
    <property type="nucleotide sequence ID" value="NZ_CP046028.1"/>
</dbReference>
<dbReference type="Proteomes" id="UP001240157">
    <property type="component" value="Unassembled WGS sequence"/>
</dbReference>
<evidence type="ECO:0000256" key="6">
    <source>
        <dbReference type="ARBA" id="ARBA00022692"/>
    </source>
</evidence>
<feature type="transmembrane region" description="Helical" evidence="10">
    <location>
        <begin position="31"/>
        <end position="51"/>
    </location>
</feature>
<feature type="region of interest" description="Disordered" evidence="9">
    <location>
        <begin position="276"/>
        <end position="302"/>
    </location>
</feature>
<dbReference type="EMBL" id="JAVGJF010000037">
    <property type="protein sequence ID" value="MDQ7175715.1"/>
    <property type="molecule type" value="Genomic_DNA"/>
</dbReference>
<comment type="caution">
    <text evidence="12">The sequence shown here is derived from an EMBL/GenBank/DDBJ whole genome shotgun (WGS) entry which is preliminary data.</text>
</comment>
<feature type="transmembrane region" description="Helical" evidence="10">
    <location>
        <begin position="246"/>
        <end position="265"/>
    </location>
</feature>
<dbReference type="PANTHER" id="PTHR32502">
    <property type="entry name" value="N-ACETYLGALACTOSAMINE PERMEASE II COMPONENT-RELATED"/>
    <property type="match status" value="1"/>
</dbReference>
<dbReference type="Pfam" id="PF03609">
    <property type="entry name" value="EII-Sor"/>
    <property type="match status" value="1"/>
</dbReference>
<evidence type="ECO:0000256" key="10">
    <source>
        <dbReference type="SAM" id="Phobius"/>
    </source>
</evidence>
<evidence type="ECO:0000313" key="14">
    <source>
        <dbReference type="EMBL" id="PTG68143.1"/>
    </source>
</evidence>
<reference evidence="12" key="2">
    <citation type="submission" date="2018-03" db="EMBL/GenBank/DDBJ databases">
        <authorList>
            <person name="Naushad S."/>
        </authorList>
    </citation>
    <scope>NUCLEOTIDE SEQUENCE</scope>
    <source>
        <strain evidence="13">SNUC 105</strain>
        <strain evidence="14">SNUC 1363</strain>
        <strain evidence="12">SNUC 505</strain>
    </source>
</reference>
<gene>
    <name evidence="13" type="ORF">BU638_09870</name>
    <name evidence="12" type="ORF">BU653_09820</name>
    <name evidence="14" type="ORF">BU676_10730</name>
    <name evidence="11" type="ORF">RCF65_06895</name>
</gene>
<keyword evidence="6 10" id="KW-0812">Transmembrane</keyword>
<evidence type="ECO:0000313" key="15">
    <source>
        <dbReference type="Proteomes" id="UP000242008"/>
    </source>
</evidence>
<dbReference type="Proteomes" id="UP000242144">
    <property type="component" value="Unassembled WGS sequence"/>
</dbReference>
<evidence type="ECO:0000256" key="4">
    <source>
        <dbReference type="ARBA" id="ARBA00022597"/>
    </source>
</evidence>
<evidence type="ECO:0000256" key="3">
    <source>
        <dbReference type="ARBA" id="ARBA00022475"/>
    </source>
</evidence>
<dbReference type="EMBL" id="PZBZ01000061">
    <property type="protein sequence ID" value="PTG11963.1"/>
    <property type="molecule type" value="Genomic_DNA"/>
</dbReference>
<evidence type="ECO:0000313" key="13">
    <source>
        <dbReference type="EMBL" id="PTG25990.1"/>
    </source>
</evidence>
<keyword evidence="7 10" id="KW-1133">Transmembrane helix</keyword>
<reference evidence="11 18" key="3">
    <citation type="submission" date="2023-08" db="EMBL/GenBank/DDBJ databases">
        <title>Whole genome sequencing of Staphylococcus chromogenes NNSch 2386.</title>
        <authorList>
            <person name="Kropotov V.S."/>
            <person name="Boriskina E.V."/>
            <person name="Gordinskaya N.A."/>
            <person name="Shkurkina I.S."/>
            <person name="Kryazhev D.V."/>
            <person name="Alekseeva A.E."/>
            <person name="Makhova M.A."/>
        </authorList>
    </citation>
    <scope>NUCLEOTIDE SEQUENCE [LARGE SCALE GENOMIC DNA]</scope>
    <source>
        <strain evidence="11 18">NNSch 2386</strain>
    </source>
</reference>
<comment type="subcellular location">
    <subcellularLocation>
        <location evidence="1">Cell membrane</location>
        <topology evidence="1">Multi-pass membrane protein</topology>
    </subcellularLocation>
</comment>
<evidence type="ECO:0000256" key="1">
    <source>
        <dbReference type="ARBA" id="ARBA00004651"/>
    </source>
</evidence>
<sequence>MEIMWWQILLLTIYAGYQILDDLQFNIFGHPVFAGIVSGLIMGDITTGLIIGGGMQLTILGVGTFGGASRIDANSGTVLAVAFSVALGMNPQQALATLAVPVASLMIQTDILARFTNTFFAHRIDAKIEQMDYKGIERNFLYGAIPWALSRAIPVCLALVFGGGVVKSIVNYLNGDLKWLGDGLTVAGALLPAVGFAILLRYLPLKKHYPYFIFGFIITAIMVTLFDGMSGLGTAVAGLDKKFDMTFSSLPMLAIAAIGFAFAALEYKRSSTPRAVSATSNSQNNQNSQNVEGEGEIDDDEL</sequence>
<dbReference type="EMBL" id="PZAO01000034">
    <property type="protein sequence ID" value="PTG68143.1"/>
    <property type="molecule type" value="Genomic_DNA"/>
</dbReference>
<dbReference type="Proteomes" id="UP000242704">
    <property type="component" value="Unassembled WGS sequence"/>
</dbReference>
<reference evidence="15 16" key="1">
    <citation type="journal article" date="2016" name="Front. Microbiol.">
        <title>Comprehensive Phylogenetic Analysis of Bovine Non-aureus Staphylococci Species Based on Whole-Genome Sequencing.</title>
        <authorList>
            <person name="Naushad S."/>
            <person name="Barkema H.W."/>
            <person name="Luby C."/>
            <person name="Condas L.A."/>
            <person name="Nobrega D.B."/>
            <person name="Carson D.A."/>
            <person name="De Buck J."/>
        </authorList>
    </citation>
    <scope>NUCLEOTIDE SEQUENCE [LARGE SCALE GENOMIC DNA]</scope>
    <source>
        <strain evidence="13 16">SNUC 105</strain>
        <strain evidence="14 15">SNUC 1363</strain>
        <strain evidence="12 17">SNUC 505</strain>
    </source>
</reference>
<evidence type="ECO:0000313" key="18">
    <source>
        <dbReference type="Proteomes" id="UP001240157"/>
    </source>
</evidence>
<evidence type="ECO:0000256" key="5">
    <source>
        <dbReference type="ARBA" id="ARBA00022683"/>
    </source>
</evidence>
<dbReference type="Proteomes" id="UP000242008">
    <property type="component" value="Unassembled WGS sequence"/>
</dbReference>
<protein>
    <submittedName>
        <fullName evidence="12">PTS sugar transporter subunit IIC</fullName>
    </submittedName>
</protein>
<proteinExistence type="predicted"/>
<evidence type="ECO:0000256" key="2">
    <source>
        <dbReference type="ARBA" id="ARBA00022448"/>
    </source>
</evidence>
<evidence type="ECO:0000313" key="16">
    <source>
        <dbReference type="Proteomes" id="UP000242144"/>
    </source>
</evidence>
<dbReference type="InterPro" id="IPR004700">
    <property type="entry name" value="PTS_IIC_man"/>
</dbReference>
<dbReference type="GO" id="GO:0009401">
    <property type="term" value="P:phosphoenolpyruvate-dependent sugar phosphotransferase system"/>
    <property type="evidence" value="ECO:0007669"/>
    <property type="project" value="UniProtKB-KW"/>
</dbReference>
<keyword evidence="8 10" id="KW-0472">Membrane</keyword>
<dbReference type="GO" id="GO:0005886">
    <property type="term" value="C:plasma membrane"/>
    <property type="evidence" value="ECO:0007669"/>
    <property type="project" value="UniProtKB-SubCell"/>
</dbReference>
<organism evidence="12 17">
    <name type="scientific">Staphylococcus chromogenes</name>
    <name type="common">Staphylococcus hyicus subsp. chromogenes</name>
    <dbReference type="NCBI Taxonomy" id="46126"/>
    <lineage>
        <taxon>Bacteria</taxon>
        <taxon>Bacillati</taxon>
        <taxon>Bacillota</taxon>
        <taxon>Bacilli</taxon>
        <taxon>Bacillales</taxon>
        <taxon>Staphylococcaceae</taxon>
        <taxon>Staphylococcus</taxon>
    </lineage>
</organism>
<dbReference type="PROSITE" id="PS51106">
    <property type="entry name" value="PTS_EIIC_TYPE_4"/>
    <property type="match status" value="1"/>
</dbReference>